<gene>
    <name evidence="2" type="ORF">SAMN05444169_2576</name>
</gene>
<accession>A0A1M5JZH9</accession>
<protein>
    <submittedName>
        <fullName evidence="2">Uncharacterized protein</fullName>
    </submittedName>
</protein>
<sequence>MTEPAVAPDTPDVAETVSFLRRFAELMANGHNGVYLRRAADLLETLTVRVVSASDEEGLWRYKYETLTQHTEALQAQCEALKNDIEGHLEIASSLLAERDTLGGTLQAREAELAVLREALNRERDERTAESAAHEEALNGLRSAFDRINALRNQAIMPQAGAEAAVAARAGAGAEAFALPVLPNGQQAAGGETSAVVPITTLRQARAQFEYLARDFIPLGDIASQVMCELGAYTMHMALIGGRPSDHLPVGEVARSILAPVSLNRS</sequence>
<dbReference type="AlphaFoldDB" id="A0A1M5JZH9"/>
<dbReference type="EMBL" id="LT670818">
    <property type="protein sequence ID" value="SHG45987.1"/>
    <property type="molecule type" value="Genomic_DNA"/>
</dbReference>
<evidence type="ECO:0000256" key="1">
    <source>
        <dbReference type="SAM" id="Coils"/>
    </source>
</evidence>
<reference evidence="2 3" key="1">
    <citation type="submission" date="2016-11" db="EMBL/GenBank/DDBJ databases">
        <authorList>
            <person name="Jaros S."/>
            <person name="Januszkiewicz K."/>
            <person name="Wedrychowicz H."/>
        </authorList>
    </citation>
    <scope>NUCLEOTIDE SEQUENCE [LARGE SCALE GENOMIC DNA]</scope>
    <source>
        <strain evidence="2 3">GAS242</strain>
    </source>
</reference>
<evidence type="ECO:0000313" key="3">
    <source>
        <dbReference type="Proteomes" id="UP000190675"/>
    </source>
</evidence>
<dbReference type="Proteomes" id="UP000190675">
    <property type="component" value="Chromosome I"/>
</dbReference>
<evidence type="ECO:0000313" key="2">
    <source>
        <dbReference type="EMBL" id="SHG45987.1"/>
    </source>
</evidence>
<organism evidence="2 3">
    <name type="scientific">Bradyrhizobium erythrophlei</name>
    <dbReference type="NCBI Taxonomy" id="1437360"/>
    <lineage>
        <taxon>Bacteria</taxon>
        <taxon>Pseudomonadati</taxon>
        <taxon>Pseudomonadota</taxon>
        <taxon>Alphaproteobacteria</taxon>
        <taxon>Hyphomicrobiales</taxon>
        <taxon>Nitrobacteraceae</taxon>
        <taxon>Bradyrhizobium</taxon>
    </lineage>
</organism>
<dbReference type="OrthoDB" id="8240448at2"/>
<dbReference type="RefSeq" id="WP_079566294.1">
    <property type="nucleotide sequence ID" value="NZ_LT670818.1"/>
</dbReference>
<feature type="coiled-coil region" evidence="1">
    <location>
        <begin position="64"/>
        <end position="137"/>
    </location>
</feature>
<proteinExistence type="predicted"/>
<name>A0A1M5JZH9_9BRAD</name>
<keyword evidence="1" id="KW-0175">Coiled coil</keyword>